<keyword evidence="1" id="KW-0378">Hydrolase</keyword>
<dbReference type="Proteomes" id="UP001501288">
    <property type="component" value="Unassembled WGS sequence"/>
</dbReference>
<name>A0ABN2BNU2_9MICO</name>
<accession>A0ABN2BNU2</accession>
<dbReference type="Gene3D" id="3.40.1490.10">
    <property type="entry name" value="Bit1"/>
    <property type="match status" value="1"/>
</dbReference>
<dbReference type="SUPFAM" id="SSF102462">
    <property type="entry name" value="Peptidyl-tRNA hydrolase II"/>
    <property type="match status" value="1"/>
</dbReference>
<dbReference type="InterPro" id="IPR023476">
    <property type="entry name" value="Pep_tRNA_hydro_II_dom_sf"/>
</dbReference>
<proteinExistence type="predicted"/>
<gene>
    <name evidence="1" type="ORF">GCM10009762_17570</name>
</gene>
<comment type="caution">
    <text evidence="1">The sequence shown here is derived from an EMBL/GenBank/DDBJ whole genome shotgun (WGS) entry which is preliminary data.</text>
</comment>
<sequence length="226" mass="24752">MQIALRVEKTDPPTDIEACEAAARACVGLLVQAERQRTAAQNVDADTESYDGSGADAAAVDTSWHEAVEAWRGVAIRKIVRRTRGKRWDDAQALPGVTCTQGRAQARAFVPAPVKPLASELAKMQVEGTELPEGRSVTENAVVTVRISPLVEMTSGKSAAQCAHAAQRAWEAMTPDERRSWEEDDHHLRVVRDSEESWAQQPGRVSIIDAGFTELEGQHETTRADW</sequence>
<protein>
    <submittedName>
        <fullName evidence="1">Peptidyl-tRNA hydrolase</fullName>
    </submittedName>
</protein>
<organism evidence="1 2">
    <name type="scientific">Dermacoccus barathri</name>
    <dbReference type="NCBI Taxonomy" id="322601"/>
    <lineage>
        <taxon>Bacteria</taxon>
        <taxon>Bacillati</taxon>
        <taxon>Actinomycetota</taxon>
        <taxon>Actinomycetes</taxon>
        <taxon>Micrococcales</taxon>
        <taxon>Dermacoccaceae</taxon>
        <taxon>Dermacoccus</taxon>
    </lineage>
</organism>
<dbReference type="EMBL" id="BAAANV010000037">
    <property type="protein sequence ID" value="GAA1544685.1"/>
    <property type="molecule type" value="Genomic_DNA"/>
</dbReference>
<evidence type="ECO:0000313" key="2">
    <source>
        <dbReference type="Proteomes" id="UP001501288"/>
    </source>
</evidence>
<keyword evidence="2" id="KW-1185">Reference proteome</keyword>
<dbReference type="GO" id="GO:0016787">
    <property type="term" value="F:hydrolase activity"/>
    <property type="evidence" value="ECO:0007669"/>
    <property type="project" value="UniProtKB-KW"/>
</dbReference>
<evidence type="ECO:0000313" key="1">
    <source>
        <dbReference type="EMBL" id="GAA1544685.1"/>
    </source>
</evidence>
<reference evidence="1 2" key="1">
    <citation type="journal article" date="2019" name="Int. J. Syst. Evol. Microbiol.">
        <title>The Global Catalogue of Microorganisms (GCM) 10K type strain sequencing project: providing services to taxonomists for standard genome sequencing and annotation.</title>
        <authorList>
            <consortium name="The Broad Institute Genomics Platform"/>
            <consortium name="The Broad Institute Genome Sequencing Center for Infectious Disease"/>
            <person name="Wu L."/>
            <person name="Ma J."/>
        </authorList>
    </citation>
    <scope>NUCLEOTIDE SEQUENCE [LARGE SCALE GENOMIC DNA]</scope>
    <source>
        <strain evidence="1 2">JCM 14588</strain>
    </source>
</reference>